<protein>
    <submittedName>
        <fullName evidence="1">Uncharacterized protein</fullName>
    </submittedName>
</protein>
<accession>A0A9N8EYW8</accession>
<comment type="caution">
    <text evidence="1">The sequence shown here is derived from an EMBL/GenBank/DDBJ whole genome shotgun (WGS) entry which is preliminary data.</text>
</comment>
<dbReference type="EMBL" id="CAICTM010002343">
    <property type="protein sequence ID" value="CAB9528885.1"/>
    <property type="molecule type" value="Genomic_DNA"/>
</dbReference>
<evidence type="ECO:0000313" key="1">
    <source>
        <dbReference type="EMBL" id="CAB9528885.1"/>
    </source>
</evidence>
<sequence>MGSAKSKPGISAEERWAALPNFCKHYFEYLSTKGGFVLTAEQRVKIANLTLTSAIDCPGCASLPKEACLPPGINLYKNIEGLDAECHSDVFAHMVHSIVNHQTRIFKDPAWYDTTMERLKESNLLDEARMMQEGMTSEQQKEFLYYGLFAEIVLVATCVHGLHMITIMKGEAPPTPIVAAKDATRPSYFDWSKVFHKGKTATHNTRLATTPYVSKANIDTNSPHFKELIPDDKERALLFNLGMVPFTPFLAITWSPVDFGWAEQLTSNFNVATESFTDPHNPLDPKARCSDHFFRRDVEVLAVARGSYNMAPEAREELLEKFAKSATSRPLDRNAIAKVREEVLKELGPEVLVEACGVVGTFECVTKFVDASGKKVPSSTIRSTGAFIMSTRNAFHNFSFSWLSSK</sequence>
<organism evidence="1 2">
    <name type="scientific">Seminavis robusta</name>
    <dbReference type="NCBI Taxonomy" id="568900"/>
    <lineage>
        <taxon>Eukaryota</taxon>
        <taxon>Sar</taxon>
        <taxon>Stramenopiles</taxon>
        <taxon>Ochrophyta</taxon>
        <taxon>Bacillariophyta</taxon>
        <taxon>Bacillariophyceae</taxon>
        <taxon>Bacillariophycidae</taxon>
        <taxon>Naviculales</taxon>
        <taxon>Naviculaceae</taxon>
        <taxon>Seminavis</taxon>
    </lineage>
</organism>
<gene>
    <name evidence="1" type="ORF">SEMRO_2345_G324180.1</name>
</gene>
<dbReference type="AlphaFoldDB" id="A0A9N8EYW8"/>
<name>A0A9N8EYW8_9STRA</name>
<proteinExistence type="predicted"/>
<dbReference type="OrthoDB" id="10425483at2759"/>
<evidence type="ECO:0000313" key="2">
    <source>
        <dbReference type="Proteomes" id="UP001153069"/>
    </source>
</evidence>
<dbReference type="Proteomes" id="UP001153069">
    <property type="component" value="Unassembled WGS sequence"/>
</dbReference>
<keyword evidence="2" id="KW-1185">Reference proteome</keyword>
<reference evidence="1" key="1">
    <citation type="submission" date="2020-06" db="EMBL/GenBank/DDBJ databases">
        <authorList>
            <consortium name="Plant Systems Biology data submission"/>
        </authorList>
    </citation>
    <scope>NUCLEOTIDE SEQUENCE</scope>
    <source>
        <strain evidence="1">D6</strain>
    </source>
</reference>